<dbReference type="Proteomes" id="UP001565927">
    <property type="component" value="Unassembled WGS sequence"/>
</dbReference>
<dbReference type="SUPFAM" id="SSF51735">
    <property type="entry name" value="NAD(P)-binding Rossmann-fold domains"/>
    <property type="match status" value="1"/>
</dbReference>
<dbReference type="PANTHER" id="PTHR43818">
    <property type="entry name" value="BCDNA.GH03377"/>
    <property type="match status" value="1"/>
</dbReference>
<organism evidence="3 4">
    <name type="scientific">Kineococcus halophytocola</name>
    <dbReference type="NCBI Taxonomy" id="3234027"/>
    <lineage>
        <taxon>Bacteria</taxon>
        <taxon>Bacillati</taxon>
        <taxon>Actinomycetota</taxon>
        <taxon>Actinomycetes</taxon>
        <taxon>Kineosporiales</taxon>
        <taxon>Kineosporiaceae</taxon>
        <taxon>Kineococcus</taxon>
    </lineage>
</organism>
<dbReference type="EMBL" id="JBGFTU010000001">
    <property type="protein sequence ID" value="MEZ0163455.1"/>
    <property type="molecule type" value="Genomic_DNA"/>
</dbReference>
<protein>
    <submittedName>
        <fullName evidence="3">Gfo/Idh/MocA family protein</fullName>
    </submittedName>
</protein>
<keyword evidence="1" id="KW-0560">Oxidoreductase</keyword>
<dbReference type="InterPro" id="IPR000683">
    <property type="entry name" value="Gfo/Idh/MocA-like_OxRdtase_N"/>
</dbReference>
<keyword evidence="4" id="KW-1185">Reference proteome</keyword>
<sequence length="364" mass="38130">MDAAPLRLGVVGTGFRAGLFLDLVARVPHLVEVTGVLGRSRASTEAVVAGRGLPVADDLTGLLGTAPELVFVAVPVAAAPAVVIDLVAHGARVLTETPPAPDLDGLRALWDAVGASGRVQVAEQYLLFPHTAARLRVVRDGLLGEPTSVQVSSTQTYHATSMVRGFLGLGAEPVRVVGSATTSPLADPIARPGWTGDPAPRPQTTTVATFDVGDGRSALYDFTQTQTRNPLRTRRLIVRGSLGELVDDRVVRLADATTVLTSSLERRQTGHQQDVQGLDLDQIAVEGRVVFRNPFGGSRLSDEEIALATMFRRAAAWARGEGPGPYPLAGAAQDHLLGLAIGESVRTGGAVTTTREAWASALDG</sequence>
<proteinExistence type="predicted"/>
<accession>A0ABV4GVX3</accession>
<evidence type="ECO:0000259" key="2">
    <source>
        <dbReference type="Pfam" id="PF01408"/>
    </source>
</evidence>
<evidence type="ECO:0000313" key="3">
    <source>
        <dbReference type="EMBL" id="MEZ0163455.1"/>
    </source>
</evidence>
<dbReference type="RefSeq" id="WP_370439701.1">
    <property type="nucleotide sequence ID" value="NZ_JBGFTU010000001.1"/>
</dbReference>
<evidence type="ECO:0000313" key="4">
    <source>
        <dbReference type="Proteomes" id="UP001565927"/>
    </source>
</evidence>
<feature type="domain" description="Gfo/Idh/MocA-like oxidoreductase N-terminal" evidence="2">
    <location>
        <begin position="7"/>
        <end position="119"/>
    </location>
</feature>
<evidence type="ECO:0000256" key="1">
    <source>
        <dbReference type="ARBA" id="ARBA00023002"/>
    </source>
</evidence>
<dbReference type="Gene3D" id="3.30.360.10">
    <property type="entry name" value="Dihydrodipicolinate Reductase, domain 2"/>
    <property type="match status" value="1"/>
</dbReference>
<reference evidence="3 4" key="1">
    <citation type="submission" date="2024-07" db="EMBL/GenBank/DDBJ databases">
        <authorList>
            <person name="Thanompreechachai J."/>
            <person name="Duangmal K."/>
        </authorList>
    </citation>
    <scope>NUCLEOTIDE SEQUENCE [LARGE SCALE GENOMIC DNA]</scope>
    <source>
        <strain evidence="3 4">LSe6-4</strain>
    </source>
</reference>
<dbReference type="InterPro" id="IPR036291">
    <property type="entry name" value="NAD(P)-bd_dom_sf"/>
</dbReference>
<dbReference type="InterPro" id="IPR050463">
    <property type="entry name" value="Gfo/Idh/MocA_oxidrdct_glycsds"/>
</dbReference>
<name>A0ABV4GVX3_9ACTN</name>
<gene>
    <name evidence="3" type="ORF">AB2L27_01600</name>
</gene>
<dbReference type="PANTHER" id="PTHR43818:SF11">
    <property type="entry name" value="BCDNA.GH03377"/>
    <property type="match status" value="1"/>
</dbReference>
<dbReference type="Gene3D" id="3.40.50.720">
    <property type="entry name" value="NAD(P)-binding Rossmann-like Domain"/>
    <property type="match status" value="1"/>
</dbReference>
<dbReference type="Pfam" id="PF01408">
    <property type="entry name" value="GFO_IDH_MocA"/>
    <property type="match status" value="1"/>
</dbReference>
<comment type="caution">
    <text evidence="3">The sequence shown here is derived from an EMBL/GenBank/DDBJ whole genome shotgun (WGS) entry which is preliminary data.</text>
</comment>